<dbReference type="RefSeq" id="WP_182708050.1">
    <property type="nucleotide sequence ID" value="NZ_JACJII010000001.1"/>
</dbReference>
<dbReference type="EMBL" id="JACJII010000001">
    <property type="protein sequence ID" value="MBA9007496.1"/>
    <property type="molecule type" value="Genomic_DNA"/>
</dbReference>
<reference evidence="1 2" key="1">
    <citation type="submission" date="2020-08" db="EMBL/GenBank/DDBJ databases">
        <title>Sequencing the genomes of 1000 actinobacteria strains.</title>
        <authorList>
            <person name="Klenk H.-P."/>
        </authorList>
    </citation>
    <scope>NUCLEOTIDE SEQUENCE [LARGE SCALE GENOMIC DNA]</scope>
    <source>
        <strain evidence="1 2">DSM 45823</strain>
    </source>
</reference>
<proteinExistence type="predicted"/>
<organism evidence="1 2">
    <name type="scientific">Thermomonospora cellulosilytica</name>
    <dbReference type="NCBI Taxonomy" id="1411118"/>
    <lineage>
        <taxon>Bacteria</taxon>
        <taxon>Bacillati</taxon>
        <taxon>Actinomycetota</taxon>
        <taxon>Actinomycetes</taxon>
        <taxon>Streptosporangiales</taxon>
        <taxon>Thermomonosporaceae</taxon>
        <taxon>Thermomonospora</taxon>
    </lineage>
</organism>
<dbReference type="AlphaFoldDB" id="A0A7W3N4P3"/>
<name>A0A7W3N4P3_9ACTN</name>
<dbReference type="Proteomes" id="UP000539313">
    <property type="component" value="Unassembled WGS sequence"/>
</dbReference>
<keyword evidence="2" id="KW-1185">Reference proteome</keyword>
<comment type="caution">
    <text evidence="1">The sequence shown here is derived from an EMBL/GenBank/DDBJ whole genome shotgun (WGS) entry which is preliminary data.</text>
</comment>
<protein>
    <submittedName>
        <fullName evidence="1">Uncharacterized protein</fullName>
    </submittedName>
</protein>
<accession>A0A7W3N4P3</accession>
<sequence length="295" mass="31857">MRRMPHDLPAWVAELTDPRRARTLDELADRLVPLAEHAIDVSRRLQGLLGELNGPFGREALYELVERLKARVDEAYGEISAEIAASGRERAERIDAACTRHVAGPPGPDPAPPEAEVLAARLRERVAEEVGPLIDRQRQAAAEQVGARARQALDQAVQIMLGRVEELARCTTDLVHEVLPLAREGLELAGRITELSGRARRAGLGPITPDLGAEAARTVAAFEEAVGRLELEWSGLGARTATVKAALRGAEEAAFSQVSAAMTRCVEELAPAHAQALNEAEARAMTLLRELSARP</sequence>
<evidence type="ECO:0000313" key="2">
    <source>
        <dbReference type="Proteomes" id="UP000539313"/>
    </source>
</evidence>
<evidence type="ECO:0000313" key="1">
    <source>
        <dbReference type="EMBL" id="MBA9007496.1"/>
    </source>
</evidence>
<gene>
    <name evidence="1" type="ORF">HNR21_006378</name>
</gene>